<feature type="transmembrane region" description="Helical" evidence="1">
    <location>
        <begin position="192"/>
        <end position="210"/>
    </location>
</feature>
<keyword evidence="3" id="KW-1185">Reference proteome</keyword>
<name>A0ABS9XS14_9ACTN</name>
<accession>A0ABS9XS14</accession>
<keyword evidence="1" id="KW-0812">Transmembrane</keyword>
<keyword evidence="1" id="KW-1133">Transmembrane helix</keyword>
<dbReference type="EMBL" id="JALDAX010000018">
    <property type="protein sequence ID" value="MCI3244871.1"/>
    <property type="molecule type" value="Genomic_DNA"/>
</dbReference>
<protein>
    <submittedName>
        <fullName evidence="2">Uncharacterized protein</fullName>
    </submittedName>
</protein>
<dbReference type="Proteomes" id="UP001165270">
    <property type="component" value="Unassembled WGS sequence"/>
</dbReference>
<proteinExistence type="predicted"/>
<keyword evidence="1" id="KW-0472">Membrane</keyword>
<feature type="transmembrane region" description="Helical" evidence="1">
    <location>
        <begin position="12"/>
        <end position="35"/>
    </location>
</feature>
<organism evidence="2 3">
    <name type="scientific">Streptomyces spinosisporus</name>
    <dbReference type="NCBI Taxonomy" id="2927582"/>
    <lineage>
        <taxon>Bacteria</taxon>
        <taxon>Bacillati</taxon>
        <taxon>Actinomycetota</taxon>
        <taxon>Actinomycetes</taxon>
        <taxon>Kitasatosporales</taxon>
        <taxon>Streptomycetaceae</taxon>
        <taxon>Streptomyces</taxon>
    </lineage>
</organism>
<evidence type="ECO:0000313" key="3">
    <source>
        <dbReference type="Proteomes" id="UP001165270"/>
    </source>
</evidence>
<comment type="caution">
    <text evidence="2">The sequence shown here is derived from an EMBL/GenBank/DDBJ whole genome shotgun (WGS) entry which is preliminary data.</text>
</comment>
<sequence>MTIIAAPSETFWTALGAVGAMLAIPTALFIGWLGYRAVWPRRRIYWSARVSTVTHTAARGALTITHGSTTLSNPHVVEIDLSNVGNKDLEPAQFNGRPIEITSTAEVIAVLNETSRPTSQRVLPATVDTNALSLSPATPLHQGQTLTYIMLVDGSDPQIDLRASVSNTYIKRQTRLTPDEIVRMYYTRMSQVVGASAGTGLLYLVFLLLFKA</sequence>
<dbReference type="RefSeq" id="WP_242712631.1">
    <property type="nucleotide sequence ID" value="NZ_JALDAX010000018.1"/>
</dbReference>
<evidence type="ECO:0000256" key="1">
    <source>
        <dbReference type="SAM" id="Phobius"/>
    </source>
</evidence>
<evidence type="ECO:0000313" key="2">
    <source>
        <dbReference type="EMBL" id="MCI3244871.1"/>
    </source>
</evidence>
<reference evidence="2" key="1">
    <citation type="submission" date="2022-03" db="EMBL/GenBank/DDBJ databases">
        <title>Streptomyces 7R015 and 7R016 isolated from Barleria lupulina in Thailand.</title>
        <authorList>
            <person name="Kanchanasin P."/>
            <person name="Phongsopitanun W."/>
            <person name="Tanasupawat S."/>
        </authorList>
    </citation>
    <scope>NUCLEOTIDE SEQUENCE</scope>
    <source>
        <strain evidence="2">7R016</strain>
    </source>
</reference>
<gene>
    <name evidence="2" type="ORF">MQN93_34695</name>
</gene>